<evidence type="ECO:0000256" key="3">
    <source>
        <dbReference type="ARBA" id="ARBA00022692"/>
    </source>
</evidence>
<evidence type="ECO:0000256" key="5">
    <source>
        <dbReference type="ARBA" id="ARBA00022967"/>
    </source>
</evidence>
<dbReference type="GO" id="GO:0004427">
    <property type="term" value="F:inorganic diphosphate phosphatase activity"/>
    <property type="evidence" value="ECO:0007669"/>
    <property type="project" value="InterPro"/>
</dbReference>
<sequence>AYFAITGYMGNEGLNIFWALIVGLICGFLIGQITEYFTSEHKPVLGIAKASETGPAINIIEGLSVGMLSTAIPIVLIAATTVAAFYFAGLLGIAIAAVGMLINLGMLLAMDCYGPIADNAAGIAEMAGLGKEVRARTEALDAVGNTTAALGKGFAVSSAALAALAWLATYFEVANIEVASITNVDVIAGLFIGTMMTFLFCALAMKGVSGGAFDVVKEVRRQFKEIKGLMEGEAKPDYMSCVDIATKRALKSMLLPGILVIIIPLIIGFTLGTEAVAGLLVGALLTGLLVAIMMANSGGAWDNAKKYIA</sequence>
<dbReference type="PANTHER" id="PTHR31998">
    <property type="entry name" value="K(+)-INSENSITIVE PYROPHOSPHATE-ENERGIZED PROTON PUMP"/>
    <property type="match status" value="1"/>
</dbReference>
<evidence type="ECO:0000256" key="9">
    <source>
        <dbReference type="SAM" id="Phobius"/>
    </source>
</evidence>
<evidence type="ECO:0000313" key="10">
    <source>
        <dbReference type="EMBL" id="GAH45547.1"/>
    </source>
</evidence>
<feature type="transmembrane region" description="Helical" evidence="9">
    <location>
        <begin position="186"/>
        <end position="205"/>
    </location>
</feature>
<comment type="subcellular location">
    <subcellularLocation>
        <location evidence="1">Endomembrane system</location>
        <topology evidence="1">Multi-pass membrane protein</topology>
    </subcellularLocation>
</comment>
<dbReference type="EMBL" id="BARU01010162">
    <property type="protein sequence ID" value="GAH45547.1"/>
    <property type="molecule type" value="Genomic_DNA"/>
</dbReference>
<keyword evidence="8 9" id="KW-0472">Membrane</keyword>
<feature type="transmembrane region" description="Helical" evidence="9">
    <location>
        <begin position="277"/>
        <end position="296"/>
    </location>
</feature>
<evidence type="ECO:0008006" key="11">
    <source>
        <dbReference type="Google" id="ProtNLM"/>
    </source>
</evidence>
<feature type="transmembrane region" description="Helical" evidence="9">
    <location>
        <begin position="85"/>
        <end position="109"/>
    </location>
</feature>
<dbReference type="AlphaFoldDB" id="X1FKS3"/>
<proteinExistence type="predicted"/>
<evidence type="ECO:0000256" key="4">
    <source>
        <dbReference type="ARBA" id="ARBA00022842"/>
    </source>
</evidence>
<keyword evidence="4" id="KW-0460">Magnesium</keyword>
<evidence type="ECO:0000256" key="7">
    <source>
        <dbReference type="ARBA" id="ARBA00023065"/>
    </source>
</evidence>
<dbReference type="Pfam" id="PF03030">
    <property type="entry name" value="H_PPase"/>
    <property type="match status" value="1"/>
</dbReference>
<keyword evidence="2" id="KW-0813">Transport</keyword>
<dbReference type="GO" id="GO:0012505">
    <property type="term" value="C:endomembrane system"/>
    <property type="evidence" value="ECO:0007669"/>
    <property type="project" value="UniProtKB-SubCell"/>
</dbReference>
<evidence type="ECO:0000256" key="6">
    <source>
        <dbReference type="ARBA" id="ARBA00022989"/>
    </source>
</evidence>
<feature type="non-terminal residue" evidence="10">
    <location>
        <position position="1"/>
    </location>
</feature>
<name>X1FKS3_9ZZZZ</name>
<feature type="transmembrane region" description="Helical" evidence="9">
    <location>
        <begin position="253"/>
        <end position="271"/>
    </location>
</feature>
<evidence type="ECO:0000256" key="1">
    <source>
        <dbReference type="ARBA" id="ARBA00004127"/>
    </source>
</evidence>
<dbReference type="GO" id="GO:0009678">
    <property type="term" value="F:diphosphate hydrolysis-driven proton transmembrane transporter activity"/>
    <property type="evidence" value="ECO:0007669"/>
    <property type="project" value="InterPro"/>
</dbReference>
<reference evidence="10" key="1">
    <citation type="journal article" date="2014" name="Front. Microbiol.">
        <title>High frequency of phylogenetically diverse reductive dehalogenase-homologous genes in deep subseafloor sedimentary metagenomes.</title>
        <authorList>
            <person name="Kawai M."/>
            <person name="Futagami T."/>
            <person name="Toyoda A."/>
            <person name="Takaki Y."/>
            <person name="Nishi S."/>
            <person name="Hori S."/>
            <person name="Arai W."/>
            <person name="Tsubouchi T."/>
            <person name="Morono Y."/>
            <person name="Uchiyama I."/>
            <person name="Ito T."/>
            <person name="Fujiyama A."/>
            <person name="Inagaki F."/>
            <person name="Takami H."/>
        </authorList>
    </citation>
    <scope>NUCLEOTIDE SEQUENCE</scope>
    <source>
        <strain evidence="10">Expedition CK06-06</strain>
    </source>
</reference>
<protein>
    <recommendedName>
        <fullName evidence="11">Sodium-translocating pyrophosphatase</fullName>
    </recommendedName>
</protein>
<keyword evidence="3 9" id="KW-0812">Transmembrane</keyword>
<evidence type="ECO:0000256" key="2">
    <source>
        <dbReference type="ARBA" id="ARBA00022448"/>
    </source>
</evidence>
<feature type="non-terminal residue" evidence="10">
    <location>
        <position position="309"/>
    </location>
</feature>
<keyword evidence="7" id="KW-0406">Ion transport</keyword>
<keyword evidence="5" id="KW-1278">Translocase</keyword>
<dbReference type="InterPro" id="IPR004131">
    <property type="entry name" value="PPase-energised_H-pump"/>
</dbReference>
<keyword evidence="6 9" id="KW-1133">Transmembrane helix</keyword>
<gene>
    <name evidence="10" type="ORF">S03H2_19453</name>
</gene>
<accession>X1FKS3</accession>
<feature type="transmembrane region" description="Helical" evidence="9">
    <location>
        <begin position="59"/>
        <end position="79"/>
    </location>
</feature>
<organism evidence="10">
    <name type="scientific">marine sediment metagenome</name>
    <dbReference type="NCBI Taxonomy" id="412755"/>
    <lineage>
        <taxon>unclassified sequences</taxon>
        <taxon>metagenomes</taxon>
        <taxon>ecological metagenomes</taxon>
    </lineage>
</organism>
<comment type="caution">
    <text evidence="10">The sequence shown here is derived from an EMBL/GenBank/DDBJ whole genome shotgun (WGS) entry which is preliminary data.</text>
</comment>
<dbReference type="GO" id="GO:0016020">
    <property type="term" value="C:membrane"/>
    <property type="evidence" value="ECO:0007669"/>
    <property type="project" value="InterPro"/>
</dbReference>
<feature type="transmembrane region" description="Helical" evidence="9">
    <location>
        <begin position="16"/>
        <end position="38"/>
    </location>
</feature>
<feature type="transmembrane region" description="Helical" evidence="9">
    <location>
        <begin position="154"/>
        <end position="174"/>
    </location>
</feature>
<evidence type="ECO:0000256" key="8">
    <source>
        <dbReference type="ARBA" id="ARBA00023136"/>
    </source>
</evidence>